<dbReference type="GO" id="GO:0005829">
    <property type="term" value="C:cytosol"/>
    <property type="evidence" value="ECO:0007669"/>
    <property type="project" value="TreeGrafter"/>
</dbReference>
<keyword evidence="9" id="KW-0413">Isomerase</keyword>
<dbReference type="GO" id="GO:1990077">
    <property type="term" value="C:primosome complex"/>
    <property type="evidence" value="ECO:0007669"/>
    <property type="project" value="UniProtKB-UniRule"/>
</dbReference>
<dbReference type="GO" id="GO:0006269">
    <property type="term" value="P:DNA replication, synthesis of primer"/>
    <property type="evidence" value="ECO:0007669"/>
    <property type="project" value="UniProtKB-UniRule"/>
</dbReference>
<dbReference type="InterPro" id="IPR007693">
    <property type="entry name" value="DNA_helicase_DnaB-like_N"/>
</dbReference>
<comment type="similarity">
    <text evidence="1 13">Belongs to the helicase family. DnaB subfamily.</text>
</comment>
<dbReference type="Gene3D" id="3.40.50.300">
    <property type="entry name" value="P-loop containing nucleotide triphosphate hydrolases"/>
    <property type="match status" value="1"/>
</dbReference>
<evidence type="ECO:0000259" key="14">
    <source>
        <dbReference type="PROSITE" id="PS51199"/>
    </source>
</evidence>
<keyword evidence="6 13" id="KW-0347">Helicase</keyword>
<evidence type="ECO:0000256" key="11">
    <source>
        <dbReference type="ARBA" id="ARBA00048954"/>
    </source>
</evidence>
<dbReference type="Pfam" id="PF03796">
    <property type="entry name" value="DnaB_C"/>
    <property type="match status" value="1"/>
</dbReference>
<proteinExistence type="inferred from homology"/>
<feature type="domain" description="SF4 helicase" evidence="14">
    <location>
        <begin position="181"/>
        <end position="452"/>
    </location>
</feature>
<evidence type="ECO:0000256" key="4">
    <source>
        <dbReference type="ARBA" id="ARBA00022741"/>
    </source>
</evidence>
<keyword evidence="7 13" id="KW-0067">ATP-binding</keyword>
<dbReference type="InterPro" id="IPR007692">
    <property type="entry name" value="DNA_helicase_DnaB"/>
</dbReference>
<evidence type="ECO:0000256" key="13">
    <source>
        <dbReference type="RuleBase" id="RU362085"/>
    </source>
</evidence>
<organism evidence="15 16">
    <name type="scientific">Mucilaginibacter xinganensis</name>
    <dbReference type="NCBI Taxonomy" id="1234841"/>
    <lineage>
        <taxon>Bacteria</taxon>
        <taxon>Pseudomonadati</taxon>
        <taxon>Bacteroidota</taxon>
        <taxon>Sphingobacteriia</taxon>
        <taxon>Sphingobacteriales</taxon>
        <taxon>Sphingobacteriaceae</taxon>
        <taxon>Mucilaginibacter</taxon>
    </lineage>
</organism>
<dbReference type="RefSeq" id="WP_094570726.1">
    <property type="nucleotide sequence ID" value="NZ_CP022743.1"/>
</dbReference>
<evidence type="ECO:0000313" key="15">
    <source>
        <dbReference type="EMBL" id="ASU34367.1"/>
    </source>
</evidence>
<dbReference type="InterPro" id="IPR027417">
    <property type="entry name" value="P-loop_NTPase"/>
</dbReference>
<evidence type="ECO:0000313" key="16">
    <source>
        <dbReference type="Proteomes" id="UP000215002"/>
    </source>
</evidence>
<keyword evidence="8 13" id="KW-0238">DNA-binding</keyword>
<dbReference type="KEGG" id="muc:MuYL_2480"/>
<dbReference type="InterPro" id="IPR036185">
    <property type="entry name" value="DNA_heli_DnaB-like_N_sf"/>
</dbReference>
<dbReference type="GO" id="GO:0003677">
    <property type="term" value="F:DNA binding"/>
    <property type="evidence" value="ECO:0007669"/>
    <property type="project" value="UniProtKB-UniRule"/>
</dbReference>
<dbReference type="Pfam" id="PF00772">
    <property type="entry name" value="DnaB"/>
    <property type="match status" value="1"/>
</dbReference>
<evidence type="ECO:0000256" key="2">
    <source>
        <dbReference type="ARBA" id="ARBA00022515"/>
    </source>
</evidence>
<name>A0A223NWW7_9SPHI</name>
<dbReference type="Proteomes" id="UP000215002">
    <property type="component" value="Chromosome"/>
</dbReference>
<dbReference type="GO" id="GO:0016887">
    <property type="term" value="F:ATP hydrolysis activity"/>
    <property type="evidence" value="ECO:0007669"/>
    <property type="project" value="RHEA"/>
</dbReference>
<keyword evidence="16" id="KW-1185">Reference proteome</keyword>
<evidence type="ECO:0000256" key="7">
    <source>
        <dbReference type="ARBA" id="ARBA00022840"/>
    </source>
</evidence>
<dbReference type="FunFam" id="1.10.860.10:FF:000001">
    <property type="entry name" value="Replicative DNA helicase"/>
    <property type="match status" value="1"/>
</dbReference>
<dbReference type="CDD" id="cd00984">
    <property type="entry name" value="DnaB_C"/>
    <property type="match status" value="1"/>
</dbReference>
<dbReference type="InterPro" id="IPR007694">
    <property type="entry name" value="DNA_helicase_DnaB-like_C"/>
</dbReference>
<accession>A0A223NWW7</accession>
<dbReference type="InterPro" id="IPR016136">
    <property type="entry name" value="DNA_helicase_N/primase_C"/>
</dbReference>
<keyword evidence="4 13" id="KW-0547">Nucleotide-binding</keyword>
<dbReference type="EC" id="5.6.2.3" evidence="12 13"/>
<comment type="catalytic activity">
    <reaction evidence="11 13">
        <text>ATP + H2O = ADP + phosphate + H(+)</text>
        <dbReference type="Rhea" id="RHEA:13065"/>
        <dbReference type="ChEBI" id="CHEBI:15377"/>
        <dbReference type="ChEBI" id="CHEBI:15378"/>
        <dbReference type="ChEBI" id="CHEBI:30616"/>
        <dbReference type="ChEBI" id="CHEBI:43474"/>
        <dbReference type="ChEBI" id="CHEBI:456216"/>
        <dbReference type="EC" id="5.6.2.3"/>
    </reaction>
</comment>
<dbReference type="GO" id="GO:0005524">
    <property type="term" value="F:ATP binding"/>
    <property type="evidence" value="ECO:0007669"/>
    <property type="project" value="UniProtKB-UniRule"/>
</dbReference>
<dbReference type="NCBIfam" id="TIGR00665">
    <property type="entry name" value="DnaB"/>
    <property type="match status" value="1"/>
</dbReference>
<gene>
    <name evidence="15" type="ORF">MuYL_2480</name>
</gene>
<evidence type="ECO:0000256" key="3">
    <source>
        <dbReference type="ARBA" id="ARBA00022705"/>
    </source>
</evidence>
<comment type="function">
    <text evidence="10 13">The main replicative DNA helicase, it participates in initiation and elongation during chromosome replication. Travels ahead of the DNA replisome, separating dsDNA into templates for DNA synthesis. A processive ATP-dependent 5'-3' DNA helicase it has DNA-dependent ATPase activity.</text>
</comment>
<evidence type="ECO:0000256" key="8">
    <source>
        <dbReference type="ARBA" id="ARBA00023125"/>
    </source>
</evidence>
<dbReference type="EMBL" id="CP022743">
    <property type="protein sequence ID" value="ASU34367.1"/>
    <property type="molecule type" value="Genomic_DNA"/>
</dbReference>
<dbReference type="PANTHER" id="PTHR30153:SF2">
    <property type="entry name" value="REPLICATIVE DNA HELICASE"/>
    <property type="match status" value="1"/>
</dbReference>
<evidence type="ECO:0000256" key="5">
    <source>
        <dbReference type="ARBA" id="ARBA00022801"/>
    </source>
</evidence>
<dbReference type="OrthoDB" id="9773982at2"/>
<dbReference type="SUPFAM" id="SSF52540">
    <property type="entry name" value="P-loop containing nucleoside triphosphate hydrolases"/>
    <property type="match status" value="1"/>
</dbReference>
<sequence length="462" mass="51794">MSRNQTNYSGLGKLPPQSIELEEAVLGAIMEMDVISTVIDMLRPEMFYKTNHQIIYSVMLSLAKQNEPIDELTVIATLRASGELESVGGMFYVTELTRRVASAANIEFNARIIVQKFLAREVIRISTEAIQTAYEDTTDVLELVEQVEKNIYDLSSHKNSKKQSKISDVVDECIEILSTPIKNGLTGIPTGLTNLDKLTNGWQDTDLIIIAARPAMGKTAFVLHCAKYPAIKLNKPVLLFSLEMSEVQLGNRMIADEAGICLDDIQKRNLSPYDKEKVISLTRNLKKSPLIIDDTPALNILEFRAKCRRAKQQHDIKLIIIDYLQLMVGDAGNRNGNREQEIGSISRMLKAVAKELKVPVIALSQLSRKVEERANKMPMLSDIRESGSIEQDADMVIFLHRPEYYGITEFEGKSVVGKLSAIIAKHRNGVCDTAQLDLNAAYMRLTDWEIDFEPTELKGESF</sequence>
<evidence type="ECO:0000256" key="9">
    <source>
        <dbReference type="ARBA" id="ARBA00023235"/>
    </source>
</evidence>
<dbReference type="SUPFAM" id="SSF48024">
    <property type="entry name" value="N-terminal domain of DnaB helicase"/>
    <property type="match status" value="1"/>
</dbReference>
<keyword evidence="2 13" id="KW-0639">Primosome</keyword>
<dbReference type="PROSITE" id="PS51199">
    <property type="entry name" value="SF4_HELICASE"/>
    <property type="match status" value="1"/>
</dbReference>
<keyword evidence="3 13" id="KW-0235">DNA replication</keyword>
<evidence type="ECO:0000256" key="1">
    <source>
        <dbReference type="ARBA" id="ARBA00008428"/>
    </source>
</evidence>
<dbReference type="GO" id="GO:0043139">
    <property type="term" value="F:5'-3' DNA helicase activity"/>
    <property type="evidence" value="ECO:0007669"/>
    <property type="project" value="UniProtKB-EC"/>
</dbReference>
<keyword evidence="5 13" id="KW-0378">Hydrolase</keyword>
<evidence type="ECO:0000256" key="6">
    <source>
        <dbReference type="ARBA" id="ARBA00022806"/>
    </source>
</evidence>
<evidence type="ECO:0000256" key="10">
    <source>
        <dbReference type="ARBA" id="ARBA00044932"/>
    </source>
</evidence>
<reference evidence="15 16" key="1">
    <citation type="submission" date="2017-08" db="EMBL/GenBank/DDBJ databases">
        <title>Complete genome sequence of Mucilaginibacter sp. strain BJC16-A31.</title>
        <authorList>
            <consortium name="Henan University of Science and Technology"/>
            <person name="You X."/>
        </authorList>
    </citation>
    <scope>NUCLEOTIDE SEQUENCE [LARGE SCALE GENOMIC DNA]</scope>
    <source>
        <strain evidence="15 16">BJC16-A31</strain>
    </source>
</reference>
<dbReference type="PANTHER" id="PTHR30153">
    <property type="entry name" value="REPLICATIVE DNA HELICASE DNAB"/>
    <property type="match status" value="1"/>
</dbReference>
<evidence type="ECO:0000256" key="12">
    <source>
        <dbReference type="NCBIfam" id="TIGR00665"/>
    </source>
</evidence>
<protein>
    <recommendedName>
        <fullName evidence="12 13">Replicative DNA helicase</fullName>
        <ecNumber evidence="12 13">5.6.2.3</ecNumber>
    </recommendedName>
</protein>
<dbReference type="Gene3D" id="1.10.860.10">
    <property type="entry name" value="DNAb Helicase, Chain A"/>
    <property type="match status" value="1"/>
</dbReference>
<dbReference type="AlphaFoldDB" id="A0A223NWW7"/>